<keyword evidence="1" id="KW-0596">Phosphopantetheine</keyword>
<evidence type="ECO:0000259" key="3">
    <source>
        <dbReference type="PROSITE" id="PS50075"/>
    </source>
</evidence>
<keyword evidence="2" id="KW-0597">Phosphoprotein</keyword>
<gene>
    <name evidence="4" type="ORF">FHS38_001491</name>
</gene>
<dbReference type="InterPro" id="IPR020806">
    <property type="entry name" value="PKS_PP-bd"/>
</dbReference>
<protein>
    <submittedName>
        <fullName evidence="4">Acyl carrier protein</fullName>
    </submittedName>
</protein>
<dbReference type="RefSeq" id="WP_184732001.1">
    <property type="nucleotide sequence ID" value="NZ_BMRW01000011.1"/>
</dbReference>
<dbReference type="PROSITE" id="PS50075">
    <property type="entry name" value="CARRIER"/>
    <property type="match status" value="1"/>
</dbReference>
<dbReference type="SUPFAM" id="SSF47336">
    <property type="entry name" value="ACP-like"/>
    <property type="match status" value="1"/>
</dbReference>
<dbReference type="Pfam" id="PF00550">
    <property type="entry name" value="PP-binding"/>
    <property type="match status" value="1"/>
</dbReference>
<keyword evidence="5" id="KW-1185">Reference proteome</keyword>
<dbReference type="EMBL" id="JACHJG010000002">
    <property type="protein sequence ID" value="MBB4885463.1"/>
    <property type="molecule type" value="Genomic_DNA"/>
</dbReference>
<dbReference type="AlphaFoldDB" id="A0A7W7L9B9"/>
<evidence type="ECO:0000256" key="1">
    <source>
        <dbReference type="ARBA" id="ARBA00022450"/>
    </source>
</evidence>
<comment type="caution">
    <text evidence="4">The sequence shown here is derived from an EMBL/GenBank/DDBJ whole genome shotgun (WGS) entry which is preliminary data.</text>
</comment>
<accession>A0A7W7L9B9</accession>
<dbReference type="GO" id="GO:0017000">
    <property type="term" value="P:antibiotic biosynthetic process"/>
    <property type="evidence" value="ECO:0007669"/>
    <property type="project" value="UniProtKB-ARBA"/>
</dbReference>
<dbReference type="PROSITE" id="PS00012">
    <property type="entry name" value="PHOSPHOPANTETHEINE"/>
    <property type="match status" value="1"/>
</dbReference>
<sequence>MSDTLSRDVIDAFVTDTLVAFGIERGRITVESSFDELGVDSLDVVELSQALQKELGVPVRPKDFDENQTVGQVLEYVYRAAGLR</sequence>
<organism evidence="4 5">
    <name type="scientific">Streptomyces netropsis</name>
    <name type="common">Streptoverticillium netropsis</name>
    <dbReference type="NCBI Taxonomy" id="55404"/>
    <lineage>
        <taxon>Bacteria</taxon>
        <taxon>Bacillati</taxon>
        <taxon>Actinomycetota</taxon>
        <taxon>Actinomycetes</taxon>
        <taxon>Kitasatosporales</taxon>
        <taxon>Streptomycetaceae</taxon>
        <taxon>Streptomyces</taxon>
    </lineage>
</organism>
<dbReference type="SMART" id="SM00823">
    <property type="entry name" value="PKS_PP"/>
    <property type="match status" value="1"/>
</dbReference>
<dbReference type="Gene3D" id="1.10.1200.10">
    <property type="entry name" value="ACP-like"/>
    <property type="match status" value="1"/>
</dbReference>
<dbReference type="GO" id="GO:0031177">
    <property type="term" value="F:phosphopantetheine binding"/>
    <property type="evidence" value="ECO:0007669"/>
    <property type="project" value="InterPro"/>
</dbReference>
<proteinExistence type="predicted"/>
<dbReference type="InterPro" id="IPR006162">
    <property type="entry name" value="Ppantetheine_attach_site"/>
</dbReference>
<evidence type="ECO:0000313" key="4">
    <source>
        <dbReference type="EMBL" id="MBB4885463.1"/>
    </source>
</evidence>
<feature type="domain" description="Carrier" evidence="3">
    <location>
        <begin position="4"/>
        <end position="81"/>
    </location>
</feature>
<dbReference type="InterPro" id="IPR009081">
    <property type="entry name" value="PP-bd_ACP"/>
</dbReference>
<evidence type="ECO:0000313" key="5">
    <source>
        <dbReference type="Proteomes" id="UP000556436"/>
    </source>
</evidence>
<name>A0A7W7L9B9_STRNE</name>
<dbReference type="Proteomes" id="UP000556436">
    <property type="component" value="Unassembled WGS sequence"/>
</dbReference>
<dbReference type="InterPro" id="IPR036736">
    <property type="entry name" value="ACP-like_sf"/>
</dbReference>
<evidence type="ECO:0000256" key="2">
    <source>
        <dbReference type="ARBA" id="ARBA00022553"/>
    </source>
</evidence>
<reference evidence="4 5" key="1">
    <citation type="submission" date="2020-08" db="EMBL/GenBank/DDBJ databases">
        <title>Genomic Encyclopedia of Type Strains, Phase III (KMG-III): the genomes of soil and plant-associated and newly described type strains.</title>
        <authorList>
            <person name="Whitman W."/>
        </authorList>
    </citation>
    <scope>NUCLEOTIDE SEQUENCE [LARGE SCALE GENOMIC DNA]</scope>
    <source>
        <strain evidence="4 5">CECT 3265</strain>
    </source>
</reference>